<dbReference type="STRING" id="84724.SAMN04488564_10364"/>
<dbReference type="Gene3D" id="3.40.50.300">
    <property type="entry name" value="P-loop containing nucleotide triphosphate hydrolases"/>
    <property type="match status" value="1"/>
</dbReference>
<dbReference type="InterPro" id="IPR051677">
    <property type="entry name" value="AfsR-DnrI-RedD_regulator"/>
</dbReference>
<dbReference type="EMBL" id="FOYL01000003">
    <property type="protein sequence ID" value="SFR09039.1"/>
    <property type="molecule type" value="Genomic_DNA"/>
</dbReference>
<dbReference type="GO" id="GO:0043531">
    <property type="term" value="F:ADP binding"/>
    <property type="evidence" value="ECO:0007669"/>
    <property type="project" value="InterPro"/>
</dbReference>
<evidence type="ECO:0000256" key="1">
    <source>
        <dbReference type="ARBA" id="ARBA00005820"/>
    </source>
</evidence>
<feature type="DNA-binding region" description="OmpR/PhoB-type" evidence="5">
    <location>
        <begin position="1"/>
        <end position="96"/>
    </location>
</feature>
<dbReference type="InterPro" id="IPR016032">
    <property type="entry name" value="Sig_transdc_resp-reg_C-effctor"/>
</dbReference>
<reference evidence="8" key="1">
    <citation type="submission" date="2016-10" db="EMBL/GenBank/DDBJ databases">
        <authorList>
            <person name="Varghese N."/>
            <person name="Submissions S."/>
        </authorList>
    </citation>
    <scope>NUCLEOTIDE SEQUENCE [LARGE SCALE GENOMIC DNA]</scope>
    <source>
        <strain evidence="8">DSM 44232</strain>
    </source>
</reference>
<dbReference type="GO" id="GO:0003677">
    <property type="term" value="F:DNA binding"/>
    <property type="evidence" value="ECO:0007669"/>
    <property type="project" value="UniProtKB-UniRule"/>
</dbReference>
<evidence type="ECO:0000259" key="6">
    <source>
        <dbReference type="PROSITE" id="PS51755"/>
    </source>
</evidence>
<dbReference type="SUPFAM" id="SSF46894">
    <property type="entry name" value="C-terminal effector domain of the bipartite response regulators"/>
    <property type="match status" value="1"/>
</dbReference>
<dbReference type="InterPro" id="IPR002182">
    <property type="entry name" value="NB-ARC"/>
</dbReference>
<keyword evidence="8" id="KW-1185">Reference proteome</keyword>
<feature type="domain" description="OmpR/PhoB-type" evidence="6">
    <location>
        <begin position="1"/>
        <end position="96"/>
    </location>
</feature>
<dbReference type="InterPro" id="IPR027417">
    <property type="entry name" value="P-loop_NTPase"/>
</dbReference>
<dbReference type="SMART" id="SM01043">
    <property type="entry name" value="BTAD"/>
    <property type="match status" value="1"/>
</dbReference>
<dbReference type="InterPro" id="IPR036388">
    <property type="entry name" value="WH-like_DNA-bd_sf"/>
</dbReference>
<dbReference type="GO" id="GO:0006355">
    <property type="term" value="P:regulation of DNA-templated transcription"/>
    <property type="evidence" value="ECO:0007669"/>
    <property type="project" value="InterPro"/>
</dbReference>
<dbReference type="Gene3D" id="1.25.40.10">
    <property type="entry name" value="Tetratricopeptide repeat domain"/>
    <property type="match status" value="2"/>
</dbReference>
<keyword evidence="4" id="KW-0804">Transcription</keyword>
<dbReference type="RefSeq" id="WP_093591238.1">
    <property type="nucleotide sequence ID" value="NZ_FOYL01000003.1"/>
</dbReference>
<evidence type="ECO:0000256" key="2">
    <source>
        <dbReference type="ARBA" id="ARBA00023015"/>
    </source>
</evidence>
<dbReference type="PANTHER" id="PTHR35807:SF1">
    <property type="entry name" value="TRANSCRIPTIONAL REGULATOR REDD"/>
    <property type="match status" value="1"/>
</dbReference>
<dbReference type="OrthoDB" id="3587032at2"/>
<name>A0A1I6DU85_9PSEU</name>
<dbReference type="Pfam" id="PF00931">
    <property type="entry name" value="NB-ARC"/>
    <property type="match status" value="1"/>
</dbReference>
<dbReference type="PRINTS" id="PR00364">
    <property type="entry name" value="DISEASERSIST"/>
</dbReference>
<protein>
    <submittedName>
        <fullName evidence="7">DNA-binding transcriptional activator of the SARP family</fullName>
    </submittedName>
</protein>
<proteinExistence type="inferred from homology"/>
<evidence type="ECO:0000256" key="3">
    <source>
        <dbReference type="ARBA" id="ARBA00023125"/>
    </source>
</evidence>
<sequence length="944" mass="100965">MNVNVEFRVLGPLEVLADGEPVPVPAGRGRVLLATLLLRPNRFVSVDELVDRLWDGEPPTADRAHKTLQTTVLRLRQALGAANRVRTTAGGYLVEVTPEELDLLRFREFVRAGDFASATELWRGPALANVASDVVHREDVPRLDEEHLGALEGRIDADLDRGQAGQLVAELSALIRQHPLRERFWAQRMTALARSGRQAEALESYRELTALLAAELGLDPSPELSRLHVALLNGEAEAPERKVICQLPPDTAGFVGRAEMFRQVEEKLAAPGLPVVVLTGAPGVGKSAFTIKAAHRLRQRFPDGQLFVRLNGAGGTPREAAEVLAELLVALGVPASAIPDGVQARSATFRAQLADRSILVVLDDAAGAEQVRPLLPGTAGCAVLISSRQQLVQVEGAQSLRLSPLGAEDGIALLSSVLGAERAGTDRTALSAIAGACGGLPLALRVAGARLAARESLPLRSLARRLSDERHRLDELTMGDLEVRATFGPSYEALPADAATAFRRLGLLGATDVASWTVGVLAGGDGERLVERLVEANLLDEVGLDLTGEPRYRLHDLLAVYAAELVRAEDDQVVAAAMRDYVGLLLTLVDLGVVDWTGGDELPLQPFAASTVLDRAEMERLAGDERFLLAEKVNIDLAIMFCLRENWVQDAAGLADRAFHFLDVYYSHDRVVQVRELLREAAFADGDELVAWRSHLDLLYQRATRGVTEDLLAEYSRCADAFEALGAHAELAAVLGALTYFTMVHTGRPQVELAERAVVAARASGVSRIYVGNLRELGTVLSSEGRYPESVRALGEALAISRDEGGSSDTALVLSRITASALAHGDLERASAAAHEALDLATELGDVRGVAYCTVQRSQVDLALGDAGLALTGAEKALSIFEQLGERRGVVRALASVAEANLALGLTDKVIEVAVAALENYADAGDAGAEERLRAALARARRKA</sequence>
<dbReference type="Proteomes" id="UP000198583">
    <property type="component" value="Unassembled WGS sequence"/>
</dbReference>
<keyword evidence="2" id="KW-0805">Transcription regulation</keyword>
<evidence type="ECO:0000256" key="5">
    <source>
        <dbReference type="PROSITE-ProRule" id="PRU01091"/>
    </source>
</evidence>
<dbReference type="SMART" id="SM00862">
    <property type="entry name" value="Trans_reg_C"/>
    <property type="match status" value="1"/>
</dbReference>
<accession>A0A1I6DU85</accession>
<organism evidence="7 8">
    <name type="scientific">Lentzea waywayandensis</name>
    <dbReference type="NCBI Taxonomy" id="84724"/>
    <lineage>
        <taxon>Bacteria</taxon>
        <taxon>Bacillati</taxon>
        <taxon>Actinomycetota</taxon>
        <taxon>Actinomycetes</taxon>
        <taxon>Pseudonocardiales</taxon>
        <taxon>Pseudonocardiaceae</taxon>
        <taxon>Lentzea</taxon>
    </lineage>
</organism>
<dbReference type="PANTHER" id="PTHR35807">
    <property type="entry name" value="TRANSCRIPTIONAL REGULATOR REDD-RELATED"/>
    <property type="match status" value="1"/>
</dbReference>
<dbReference type="SUPFAM" id="SSF52540">
    <property type="entry name" value="P-loop containing nucleoside triphosphate hydrolases"/>
    <property type="match status" value="1"/>
</dbReference>
<dbReference type="CDD" id="cd15831">
    <property type="entry name" value="BTAD"/>
    <property type="match status" value="1"/>
</dbReference>
<dbReference type="Gene3D" id="1.10.10.10">
    <property type="entry name" value="Winged helix-like DNA-binding domain superfamily/Winged helix DNA-binding domain"/>
    <property type="match status" value="1"/>
</dbReference>
<evidence type="ECO:0000313" key="8">
    <source>
        <dbReference type="Proteomes" id="UP000198583"/>
    </source>
</evidence>
<dbReference type="PROSITE" id="PS51755">
    <property type="entry name" value="OMPR_PHOB"/>
    <property type="match status" value="1"/>
</dbReference>
<dbReference type="InterPro" id="IPR001867">
    <property type="entry name" value="OmpR/PhoB-type_DNA-bd"/>
</dbReference>
<dbReference type="GO" id="GO:0000160">
    <property type="term" value="P:phosphorelay signal transduction system"/>
    <property type="evidence" value="ECO:0007669"/>
    <property type="project" value="InterPro"/>
</dbReference>
<evidence type="ECO:0000313" key="7">
    <source>
        <dbReference type="EMBL" id="SFR09039.1"/>
    </source>
</evidence>
<gene>
    <name evidence="7" type="ORF">SAMN04488564_10364</name>
</gene>
<dbReference type="Pfam" id="PF00486">
    <property type="entry name" value="Trans_reg_C"/>
    <property type="match status" value="1"/>
</dbReference>
<dbReference type="AlphaFoldDB" id="A0A1I6DU85"/>
<dbReference type="Pfam" id="PF03704">
    <property type="entry name" value="BTAD"/>
    <property type="match status" value="1"/>
</dbReference>
<dbReference type="InterPro" id="IPR005158">
    <property type="entry name" value="BTAD"/>
</dbReference>
<dbReference type="SUPFAM" id="SSF48452">
    <property type="entry name" value="TPR-like"/>
    <property type="match status" value="2"/>
</dbReference>
<evidence type="ECO:0000256" key="4">
    <source>
        <dbReference type="ARBA" id="ARBA00023163"/>
    </source>
</evidence>
<dbReference type="InterPro" id="IPR011990">
    <property type="entry name" value="TPR-like_helical_dom_sf"/>
</dbReference>
<keyword evidence="3 5" id="KW-0238">DNA-binding</keyword>
<comment type="similarity">
    <text evidence="1">Belongs to the AfsR/DnrI/RedD regulatory family.</text>
</comment>